<organism evidence="3">
    <name type="scientific">Capitella teleta</name>
    <name type="common">Polychaete worm</name>
    <dbReference type="NCBI Taxonomy" id="283909"/>
    <lineage>
        <taxon>Eukaryota</taxon>
        <taxon>Metazoa</taxon>
        <taxon>Spiralia</taxon>
        <taxon>Lophotrochozoa</taxon>
        <taxon>Annelida</taxon>
        <taxon>Polychaeta</taxon>
        <taxon>Sedentaria</taxon>
        <taxon>Scolecida</taxon>
        <taxon>Capitellidae</taxon>
        <taxon>Capitella</taxon>
    </lineage>
</organism>
<keyword evidence="1" id="KW-0812">Transmembrane</keyword>
<dbReference type="Proteomes" id="UP000014760">
    <property type="component" value="Unassembled WGS sequence"/>
</dbReference>
<dbReference type="PANTHER" id="PTHR46728:SF1">
    <property type="entry name" value="AN1-TYPE ZINC FINGER PROTEIN 4"/>
    <property type="match status" value="1"/>
</dbReference>
<reference evidence="4" key="3">
    <citation type="submission" date="2015-06" db="UniProtKB">
        <authorList>
            <consortium name="EnsemblMetazoa"/>
        </authorList>
    </citation>
    <scope>IDENTIFICATION</scope>
</reference>
<evidence type="ECO:0000313" key="5">
    <source>
        <dbReference type="Proteomes" id="UP000014760"/>
    </source>
</evidence>
<feature type="domain" description="Ubiquitin-like" evidence="2">
    <location>
        <begin position="1"/>
        <end position="76"/>
    </location>
</feature>
<dbReference type="InterPro" id="IPR029071">
    <property type="entry name" value="Ubiquitin-like_domsf"/>
</dbReference>
<dbReference type="HOGENOM" id="CLU_094058_0_0_1"/>
<evidence type="ECO:0000313" key="4">
    <source>
        <dbReference type="EnsemblMetazoa" id="CapteP103555"/>
    </source>
</evidence>
<dbReference type="EMBL" id="AMQN01000940">
    <property type="status" value="NOT_ANNOTATED_CDS"/>
    <property type="molecule type" value="Genomic_DNA"/>
</dbReference>
<feature type="transmembrane region" description="Helical" evidence="1">
    <location>
        <begin position="158"/>
        <end position="178"/>
    </location>
</feature>
<dbReference type="OMA" id="VMELFIE"/>
<dbReference type="SUPFAM" id="SSF54236">
    <property type="entry name" value="Ubiquitin-like"/>
    <property type="match status" value="1"/>
</dbReference>
<evidence type="ECO:0000256" key="1">
    <source>
        <dbReference type="SAM" id="Phobius"/>
    </source>
</evidence>
<accession>R7V1B5</accession>
<dbReference type="InterPro" id="IPR019956">
    <property type="entry name" value="Ubiquitin_dom"/>
</dbReference>
<keyword evidence="1" id="KW-0472">Membrane</keyword>
<proteinExistence type="predicted"/>
<dbReference type="InterPro" id="IPR053061">
    <property type="entry name" value="AN1-type_zinc_finger"/>
</dbReference>
<dbReference type="PROSITE" id="PS50053">
    <property type="entry name" value="UBIQUITIN_2"/>
    <property type="match status" value="1"/>
</dbReference>
<keyword evidence="5" id="KW-1185">Reference proteome</keyword>
<dbReference type="OrthoDB" id="756206at2759"/>
<reference evidence="3 5" key="2">
    <citation type="journal article" date="2013" name="Nature">
        <title>Insights into bilaterian evolution from three spiralian genomes.</title>
        <authorList>
            <person name="Simakov O."/>
            <person name="Marletaz F."/>
            <person name="Cho S.J."/>
            <person name="Edsinger-Gonzales E."/>
            <person name="Havlak P."/>
            <person name="Hellsten U."/>
            <person name="Kuo D.H."/>
            <person name="Larsson T."/>
            <person name="Lv J."/>
            <person name="Arendt D."/>
            <person name="Savage R."/>
            <person name="Osoegawa K."/>
            <person name="de Jong P."/>
            <person name="Grimwood J."/>
            <person name="Chapman J.A."/>
            <person name="Shapiro H."/>
            <person name="Aerts A."/>
            <person name="Otillar R.P."/>
            <person name="Terry A.Y."/>
            <person name="Boore J.L."/>
            <person name="Grigoriev I.V."/>
            <person name="Lindberg D.R."/>
            <person name="Seaver E.C."/>
            <person name="Weisblat D.A."/>
            <person name="Putnam N.H."/>
            <person name="Rokhsar D.S."/>
        </authorList>
    </citation>
    <scope>NUCLEOTIDE SEQUENCE</scope>
    <source>
        <strain evidence="3 5">I ESC-2004</strain>
    </source>
</reference>
<reference evidence="5" key="1">
    <citation type="submission" date="2012-12" db="EMBL/GenBank/DDBJ databases">
        <authorList>
            <person name="Hellsten U."/>
            <person name="Grimwood J."/>
            <person name="Chapman J.A."/>
            <person name="Shapiro H."/>
            <person name="Aerts A."/>
            <person name="Otillar R.P."/>
            <person name="Terry A.Y."/>
            <person name="Boore J.L."/>
            <person name="Simakov O."/>
            <person name="Marletaz F."/>
            <person name="Cho S.-J."/>
            <person name="Edsinger-Gonzales E."/>
            <person name="Havlak P."/>
            <person name="Kuo D.-H."/>
            <person name="Larsson T."/>
            <person name="Lv J."/>
            <person name="Arendt D."/>
            <person name="Savage R."/>
            <person name="Osoegawa K."/>
            <person name="de Jong P."/>
            <person name="Lindberg D.R."/>
            <person name="Seaver E.C."/>
            <person name="Weisblat D.A."/>
            <person name="Putnam N.H."/>
            <person name="Grigoriev I.V."/>
            <person name="Rokhsar D.S."/>
        </authorList>
    </citation>
    <scope>NUCLEOTIDE SEQUENCE</scope>
    <source>
        <strain evidence="5">I ESC-2004</strain>
    </source>
</reference>
<dbReference type="PANTHER" id="PTHR46728">
    <property type="entry name" value="AN1-TYPE ZINC FINGER PROTEIN 4"/>
    <property type="match status" value="1"/>
</dbReference>
<dbReference type="InterPro" id="IPR000626">
    <property type="entry name" value="Ubiquitin-like_dom"/>
</dbReference>
<evidence type="ECO:0000313" key="3">
    <source>
        <dbReference type="EMBL" id="ELU10002.1"/>
    </source>
</evidence>
<dbReference type="EMBL" id="KB297742">
    <property type="protein sequence ID" value="ELU10002.1"/>
    <property type="molecule type" value="Genomic_DNA"/>
</dbReference>
<dbReference type="AlphaFoldDB" id="R7V1B5"/>
<dbReference type="Gene3D" id="3.10.20.90">
    <property type="entry name" value="Phosphatidylinositol 3-kinase Catalytic Subunit, Chain A, domain 1"/>
    <property type="match status" value="1"/>
</dbReference>
<dbReference type="PRINTS" id="PR00348">
    <property type="entry name" value="UBIQUITIN"/>
</dbReference>
<dbReference type="STRING" id="283909.R7V1B5"/>
<name>R7V1B5_CAPTE</name>
<gene>
    <name evidence="3" type="ORF">CAPTEDRAFT_103555</name>
</gene>
<dbReference type="EnsemblMetazoa" id="CapteT103555">
    <property type="protein sequence ID" value="CapteP103555"/>
    <property type="gene ID" value="CapteG103555"/>
</dbReference>
<protein>
    <recommendedName>
        <fullName evidence="2">Ubiquitin-like domain-containing protein</fullName>
    </recommendedName>
</protein>
<sequence>MELYIETLTGTAFELRVSPYETIQDVKARIQKLEGIPMCQQHLIWRSIELEDDYSLRDYSIHDGASLKLVLTMRGGPINTRRIPVDDPTLRDMAEYYFLDGNREEFLEKIPGNRPMTVIVYHNGDQLNFFRVVDRDSTSPLSGSLRLVLACSYCKSGVWYSVLFESYLIIQLLYYLLLI</sequence>
<evidence type="ECO:0000259" key="2">
    <source>
        <dbReference type="PROSITE" id="PS50053"/>
    </source>
</evidence>
<dbReference type="SMART" id="SM00213">
    <property type="entry name" value="UBQ"/>
    <property type="match status" value="1"/>
</dbReference>
<dbReference type="Pfam" id="PF00240">
    <property type="entry name" value="ubiquitin"/>
    <property type="match status" value="1"/>
</dbReference>
<dbReference type="CDD" id="cd01802">
    <property type="entry name" value="Ubl_ZFAND4"/>
    <property type="match status" value="1"/>
</dbReference>
<keyword evidence="1" id="KW-1133">Transmembrane helix</keyword>